<dbReference type="EMBL" id="CP022383">
    <property type="protein sequence ID" value="ATA79705.1"/>
    <property type="molecule type" value="Genomic_DNA"/>
</dbReference>
<proteinExistence type="predicted"/>
<accession>A0A250F656</accession>
<evidence type="ECO:0000313" key="2">
    <source>
        <dbReference type="Proteomes" id="UP000217334"/>
    </source>
</evidence>
<reference evidence="2" key="1">
    <citation type="submission" date="2017-06" db="EMBL/GenBank/DDBJ databases">
        <title>Capnocytophaga spp. assemblies.</title>
        <authorList>
            <person name="Gulvik C.A."/>
        </authorList>
    </citation>
    <scope>NUCLEOTIDE SEQUENCE [LARGE SCALE GENOMIC DNA]</scope>
    <source>
        <strain evidence="2">H4486</strain>
    </source>
</reference>
<evidence type="ECO:0000313" key="1">
    <source>
        <dbReference type="EMBL" id="ATA79705.1"/>
    </source>
</evidence>
<dbReference type="RefSeq" id="WP_095901579.1">
    <property type="nucleotide sequence ID" value="NZ_CP022383.1"/>
</dbReference>
<organism evidence="1 2">
    <name type="scientific">Capnocytophaga sputigena</name>
    <dbReference type="NCBI Taxonomy" id="1019"/>
    <lineage>
        <taxon>Bacteria</taxon>
        <taxon>Pseudomonadati</taxon>
        <taxon>Bacteroidota</taxon>
        <taxon>Flavobacteriia</taxon>
        <taxon>Flavobacteriales</taxon>
        <taxon>Flavobacteriaceae</taxon>
        <taxon>Capnocytophaga</taxon>
    </lineage>
</organism>
<gene>
    <name evidence="1" type="ORF">CGC59_08475</name>
</gene>
<dbReference type="AlphaFoldDB" id="A0A250F656"/>
<sequence>METIINKIRSILDDRMLKAGLYFDNKYTAYIGTLKKEALLSYGYFFDLRKKNGQDYYLLDISLSILQEEIAHISNQIKLKSIGEREIPDLVKKRLVKYIKKSAPIIGGVYNWRDLDIVFQTIKVQSCYISNSSEIEVYKDELITLFEYGQKWVQKISDWDFLVQWNIKNNNALQALCILKYLDRKEDFNYLKNESIFRYKALKLPIDELENIEW</sequence>
<name>A0A250F656_CAPSP</name>
<protein>
    <submittedName>
        <fullName evidence="1">Uncharacterized protein</fullName>
    </submittedName>
</protein>
<dbReference type="Proteomes" id="UP000217334">
    <property type="component" value="Chromosome"/>
</dbReference>